<dbReference type="InterPro" id="IPR019775">
    <property type="entry name" value="WD40_repeat_CS"/>
</dbReference>
<dbReference type="Pfam" id="PF00400">
    <property type="entry name" value="WD40"/>
    <property type="match status" value="3"/>
</dbReference>
<dbReference type="OrthoDB" id="441660at2759"/>
<evidence type="ECO:0000256" key="1">
    <source>
        <dbReference type="ARBA" id="ARBA00022574"/>
    </source>
</evidence>
<dbReference type="PANTHER" id="PTHR19848">
    <property type="entry name" value="WD40 REPEAT PROTEIN"/>
    <property type="match status" value="1"/>
</dbReference>
<dbReference type="InterPro" id="IPR015943">
    <property type="entry name" value="WD40/YVTN_repeat-like_dom_sf"/>
</dbReference>
<dbReference type="EMBL" id="REGN01002393">
    <property type="protein sequence ID" value="RNA28450.1"/>
    <property type="molecule type" value="Genomic_DNA"/>
</dbReference>
<keyword evidence="2" id="KW-0677">Repeat</keyword>
<keyword evidence="7" id="KW-1185">Reference proteome</keyword>
<dbReference type="PRINTS" id="PR00320">
    <property type="entry name" value="GPROTEINBRPT"/>
</dbReference>
<dbReference type="Gene3D" id="3.10.100.10">
    <property type="entry name" value="Mannose-Binding Protein A, subunit A"/>
    <property type="match status" value="1"/>
</dbReference>
<dbReference type="InterPro" id="IPR001680">
    <property type="entry name" value="WD40_rpt"/>
</dbReference>
<evidence type="ECO:0000313" key="6">
    <source>
        <dbReference type="EMBL" id="RNA28450.1"/>
    </source>
</evidence>
<dbReference type="Pfam" id="PF00059">
    <property type="entry name" value="Lectin_C"/>
    <property type="match status" value="1"/>
</dbReference>
<dbReference type="STRING" id="10195.A0A3M7RYC9"/>
<dbReference type="InterPro" id="IPR020472">
    <property type="entry name" value="WD40_PAC1"/>
</dbReference>
<evidence type="ECO:0000259" key="5">
    <source>
        <dbReference type="PROSITE" id="PS50041"/>
    </source>
</evidence>
<evidence type="ECO:0000256" key="4">
    <source>
        <dbReference type="SAM" id="SignalP"/>
    </source>
</evidence>
<keyword evidence="1 3" id="KW-0853">WD repeat</keyword>
<evidence type="ECO:0000256" key="2">
    <source>
        <dbReference type="ARBA" id="ARBA00022737"/>
    </source>
</evidence>
<dbReference type="PANTHER" id="PTHR19848:SF8">
    <property type="entry name" value="F-BOX AND WD REPEAT DOMAIN CONTAINING 7"/>
    <property type="match status" value="1"/>
</dbReference>
<accession>A0A3M7RYC9</accession>
<feature type="signal peptide" evidence="4">
    <location>
        <begin position="1"/>
        <end position="17"/>
    </location>
</feature>
<keyword evidence="6" id="KW-0808">Transferase</keyword>
<dbReference type="PROSITE" id="PS50041">
    <property type="entry name" value="C_TYPE_LECTIN_2"/>
    <property type="match status" value="1"/>
</dbReference>
<evidence type="ECO:0000256" key="3">
    <source>
        <dbReference type="PROSITE-ProRule" id="PRU00221"/>
    </source>
</evidence>
<dbReference type="SMART" id="SM00320">
    <property type="entry name" value="WD40"/>
    <property type="match status" value="4"/>
</dbReference>
<feature type="repeat" description="WD" evidence="3">
    <location>
        <begin position="344"/>
        <end position="376"/>
    </location>
</feature>
<dbReference type="InterPro" id="IPR016187">
    <property type="entry name" value="CTDL_fold"/>
</dbReference>
<dbReference type="SMART" id="SM00034">
    <property type="entry name" value="CLECT"/>
    <property type="match status" value="1"/>
</dbReference>
<dbReference type="InterPro" id="IPR016186">
    <property type="entry name" value="C-type_lectin-like/link_sf"/>
</dbReference>
<dbReference type="PROSITE" id="PS00678">
    <property type="entry name" value="WD_REPEATS_1"/>
    <property type="match status" value="1"/>
</dbReference>
<dbReference type="InterPro" id="IPR001304">
    <property type="entry name" value="C-type_lectin-like"/>
</dbReference>
<dbReference type="InterPro" id="IPR036322">
    <property type="entry name" value="WD40_repeat_dom_sf"/>
</dbReference>
<dbReference type="SUPFAM" id="SSF50978">
    <property type="entry name" value="WD40 repeat-like"/>
    <property type="match status" value="1"/>
</dbReference>
<dbReference type="SUPFAM" id="SSF56436">
    <property type="entry name" value="C-type lectin-like"/>
    <property type="match status" value="1"/>
</dbReference>
<dbReference type="PROSITE" id="PS50294">
    <property type="entry name" value="WD_REPEATS_REGION"/>
    <property type="match status" value="2"/>
</dbReference>
<proteinExistence type="predicted"/>
<comment type="caution">
    <text evidence="6">The sequence shown here is derived from an EMBL/GenBank/DDBJ whole genome shotgun (WGS) entry which is preliminary data.</text>
</comment>
<dbReference type="PROSITE" id="PS50082">
    <property type="entry name" value="WD_REPEATS_2"/>
    <property type="match status" value="2"/>
</dbReference>
<gene>
    <name evidence="6" type="ORF">BpHYR1_046279</name>
</gene>
<keyword evidence="4" id="KW-0732">Signal</keyword>
<dbReference type="CDD" id="cd00037">
    <property type="entry name" value="CLECT"/>
    <property type="match status" value="1"/>
</dbReference>
<reference evidence="6 7" key="1">
    <citation type="journal article" date="2018" name="Sci. Rep.">
        <title>Genomic signatures of local adaptation to the degree of environmental predictability in rotifers.</title>
        <authorList>
            <person name="Franch-Gras L."/>
            <person name="Hahn C."/>
            <person name="Garcia-Roger E.M."/>
            <person name="Carmona M.J."/>
            <person name="Serra M."/>
            <person name="Gomez A."/>
        </authorList>
    </citation>
    <scope>NUCLEOTIDE SEQUENCE [LARGE SCALE GENOMIC DNA]</scope>
    <source>
        <strain evidence="6">HYR1</strain>
    </source>
</reference>
<name>A0A3M7RYC9_BRAPC</name>
<dbReference type="Gene3D" id="2.130.10.10">
    <property type="entry name" value="YVTN repeat-like/Quinoprotein amine dehydrogenase"/>
    <property type="match status" value="1"/>
</dbReference>
<feature type="domain" description="C-type lectin" evidence="5">
    <location>
        <begin position="469"/>
        <end position="610"/>
    </location>
</feature>
<keyword evidence="6" id="KW-0418">Kinase</keyword>
<protein>
    <submittedName>
        <fullName evidence="6">Serine threonine kinase</fullName>
    </submittedName>
</protein>
<evidence type="ECO:0000313" key="7">
    <source>
        <dbReference type="Proteomes" id="UP000276133"/>
    </source>
</evidence>
<dbReference type="AlphaFoldDB" id="A0A3M7RYC9"/>
<feature type="chain" id="PRO_5017963801" evidence="4">
    <location>
        <begin position="18"/>
        <end position="613"/>
    </location>
</feature>
<organism evidence="6 7">
    <name type="scientific">Brachionus plicatilis</name>
    <name type="common">Marine rotifer</name>
    <name type="synonym">Brachionus muelleri</name>
    <dbReference type="NCBI Taxonomy" id="10195"/>
    <lineage>
        <taxon>Eukaryota</taxon>
        <taxon>Metazoa</taxon>
        <taxon>Spiralia</taxon>
        <taxon>Gnathifera</taxon>
        <taxon>Rotifera</taxon>
        <taxon>Eurotatoria</taxon>
        <taxon>Monogononta</taxon>
        <taxon>Pseudotrocha</taxon>
        <taxon>Ploima</taxon>
        <taxon>Brachionidae</taxon>
        <taxon>Brachionus</taxon>
    </lineage>
</organism>
<sequence>MFKYLILVNFLILGSNSFNQYASITCQTSFCKLALDPCVRCFGVYQCKKCILSVEKDCLPCADEIYAQKNVMIGRNQFQMCHTLNDLSNKICHMFCRGYFYETGSCQMLNDIFVCQCSNVTNPYPHSTLPTVQDLNIKFFTKLTISPKIEAVKIKGLPNGHLAFGNMDIFIYDVLKEKIVQNLTSDLDSIQSLDIQSNGNLVAMSRFVNHANFWNPLENTEPVKNLSLNGSCLRVLQNDDLVVCQMNQLKIIDSLDGSEKITLFGHEDLIYCVLALEYNSLVSGSKDGSIKLWDIENDRLVREFNSSESSVTSLAVLKNGNLVSGHSNGMIKVWNRSGDLNMTINGHSDAVSCLTSLNNRYLISGSFDRFFKVWDLYDQSEKFNCPSSPVYGMEYFGNGKTKMIKNIILLCLIKLILCQQQQPPLPSPSFGRVFRNLIKTRNFYFNDNNSICTNPAAYGFVQRAGTAKYYATADLQMNWIDAENYCQFFGAHLPVAADASDNNFFRWFVGGKFMNPSYENIKGYSIMSWSGYWLGAYKSLETNSWKWIDNSPFLYEDWDKTWPVPQGPQPGEHDNKGLEHNAFDLYDISLKKHRGWHDLHMQGYNLVLCELKC</sequence>
<dbReference type="Proteomes" id="UP000276133">
    <property type="component" value="Unassembled WGS sequence"/>
</dbReference>
<dbReference type="GO" id="GO:0016301">
    <property type="term" value="F:kinase activity"/>
    <property type="evidence" value="ECO:0007669"/>
    <property type="project" value="UniProtKB-KW"/>
</dbReference>
<feature type="repeat" description="WD" evidence="3">
    <location>
        <begin position="263"/>
        <end position="303"/>
    </location>
</feature>